<name>A0A5D4H2T0_9SPHI</name>
<accession>A0A5D4H2T0</accession>
<dbReference type="AlphaFoldDB" id="A0A5D4H2T0"/>
<dbReference type="RefSeq" id="WP_148919920.1">
    <property type="nucleotide sequence ID" value="NZ_VTAV01000010.1"/>
</dbReference>
<comment type="caution">
    <text evidence="1">The sequence shown here is derived from an EMBL/GenBank/DDBJ whole genome shotgun (WGS) entry which is preliminary data.</text>
</comment>
<organism evidence="1 2">
    <name type="scientific">Sphingobacterium phlebotomi</name>
    <dbReference type="NCBI Taxonomy" id="2605433"/>
    <lineage>
        <taxon>Bacteria</taxon>
        <taxon>Pseudomonadati</taxon>
        <taxon>Bacteroidota</taxon>
        <taxon>Sphingobacteriia</taxon>
        <taxon>Sphingobacteriales</taxon>
        <taxon>Sphingobacteriaceae</taxon>
        <taxon>Sphingobacterium</taxon>
    </lineage>
</organism>
<proteinExistence type="predicted"/>
<evidence type="ECO:0000313" key="1">
    <source>
        <dbReference type="EMBL" id="TYR35126.1"/>
    </source>
</evidence>
<reference evidence="1 2" key="1">
    <citation type="submission" date="2019-08" db="EMBL/GenBank/DDBJ databases">
        <title>Phlebobacter frassis gen. nov. sp. nov., a new member of family Sphingobacteriaceae isolated from sand fly rearing media.</title>
        <authorList>
            <person name="Kakumanu M.L."/>
            <person name="Marayati B.F."/>
            <person name="Wada-Katsumata A."/>
            <person name="Wasserberg G."/>
            <person name="Schal C."/>
            <person name="Apperson C.S."/>
            <person name="Ponnusamy L."/>
        </authorList>
    </citation>
    <scope>NUCLEOTIDE SEQUENCE [LARGE SCALE GENOMIC DNA]</scope>
    <source>
        <strain evidence="1 2">SSI9</strain>
    </source>
</reference>
<protein>
    <submittedName>
        <fullName evidence="1">Uncharacterized protein</fullName>
    </submittedName>
</protein>
<keyword evidence="2" id="KW-1185">Reference proteome</keyword>
<dbReference type="Proteomes" id="UP000322362">
    <property type="component" value="Unassembled WGS sequence"/>
</dbReference>
<gene>
    <name evidence="1" type="ORF">FXV77_14370</name>
</gene>
<sequence length="94" mass="10201">MISAYDKMFVLGKGFVDPYADVKKMAGSFIGLGNEVISADDDVTLLLIDRVLPSAEAILPSGLPTELSSVSVKIFLPRPLLLLAPQFLKGVYRF</sequence>
<evidence type="ECO:0000313" key="2">
    <source>
        <dbReference type="Proteomes" id="UP000322362"/>
    </source>
</evidence>
<dbReference type="EMBL" id="VTAV01000010">
    <property type="protein sequence ID" value="TYR35126.1"/>
    <property type="molecule type" value="Genomic_DNA"/>
</dbReference>